<feature type="compositionally biased region" description="Pro residues" evidence="4">
    <location>
        <begin position="174"/>
        <end position="183"/>
    </location>
</feature>
<feature type="compositionally biased region" description="Low complexity" evidence="4">
    <location>
        <begin position="129"/>
        <end position="138"/>
    </location>
</feature>
<evidence type="ECO:0000313" key="7">
    <source>
        <dbReference type="Proteomes" id="UP000030669"/>
    </source>
</evidence>
<dbReference type="OMA" id="NGMKYLQ"/>
<feature type="transmembrane region" description="Helical" evidence="5">
    <location>
        <begin position="245"/>
        <end position="263"/>
    </location>
</feature>
<dbReference type="OrthoDB" id="5393181at2759"/>
<dbReference type="HOGENOM" id="CLU_060585_0_0_1"/>
<keyword evidence="7" id="KW-1185">Reference proteome</keyword>
<name>S7S5C2_GLOTA</name>
<evidence type="ECO:0000256" key="1">
    <source>
        <dbReference type="ARBA" id="ARBA00022692"/>
    </source>
</evidence>
<dbReference type="eggNOG" id="ENOG502S7Q0">
    <property type="taxonomic scope" value="Eukaryota"/>
</dbReference>
<dbReference type="KEGG" id="gtr:GLOTRDRAFT_32105"/>
<dbReference type="STRING" id="670483.S7S5C2"/>
<feature type="region of interest" description="Disordered" evidence="4">
    <location>
        <begin position="111"/>
        <end position="138"/>
    </location>
</feature>
<dbReference type="RefSeq" id="XP_007860290.1">
    <property type="nucleotide sequence ID" value="XM_007862099.1"/>
</dbReference>
<feature type="transmembrane region" description="Helical" evidence="5">
    <location>
        <begin position="190"/>
        <end position="209"/>
    </location>
</feature>
<feature type="compositionally biased region" description="Basic and acidic residues" evidence="4">
    <location>
        <begin position="14"/>
        <end position="24"/>
    </location>
</feature>
<evidence type="ECO:0000256" key="3">
    <source>
        <dbReference type="ARBA" id="ARBA00023136"/>
    </source>
</evidence>
<dbReference type="PANTHER" id="PTHR28263">
    <property type="entry name" value="GOLGI TO ER TRAFFIC PROTEIN 2"/>
    <property type="match status" value="1"/>
</dbReference>
<evidence type="ECO:0008006" key="8">
    <source>
        <dbReference type="Google" id="ProtNLM"/>
    </source>
</evidence>
<keyword evidence="3 5" id="KW-0472">Membrane</keyword>
<gene>
    <name evidence="6" type="ORF">GLOTRDRAFT_32105</name>
</gene>
<proteinExistence type="predicted"/>
<evidence type="ECO:0000256" key="4">
    <source>
        <dbReference type="SAM" id="MobiDB-lite"/>
    </source>
</evidence>
<evidence type="ECO:0000313" key="6">
    <source>
        <dbReference type="EMBL" id="EPQ61164.1"/>
    </source>
</evidence>
<dbReference type="GO" id="GO:0006890">
    <property type="term" value="P:retrograde vesicle-mediated transport, Golgi to endoplasmic reticulum"/>
    <property type="evidence" value="ECO:0007669"/>
    <property type="project" value="TreeGrafter"/>
</dbReference>
<feature type="compositionally biased region" description="Low complexity" evidence="4">
    <location>
        <begin position="73"/>
        <end position="89"/>
    </location>
</feature>
<feature type="transmembrane region" description="Helical" evidence="5">
    <location>
        <begin position="309"/>
        <end position="330"/>
    </location>
</feature>
<dbReference type="InterPro" id="IPR028143">
    <property type="entry name" value="Get2/sif1"/>
</dbReference>
<organism evidence="6 7">
    <name type="scientific">Gloeophyllum trabeum (strain ATCC 11539 / FP-39264 / Madison 617)</name>
    <name type="common">Brown rot fungus</name>
    <dbReference type="NCBI Taxonomy" id="670483"/>
    <lineage>
        <taxon>Eukaryota</taxon>
        <taxon>Fungi</taxon>
        <taxon>Dikarya</taxon>
        <taxon>Basidiomycota</taxon>
        <taxon>Agaricomycotina</taxon>
        <taxon>Agaricomycetes</taxon>
        <taxon>Gloeophyllales</taxon>
        <taxon>Gloeophyllaceae</taxon>
        <taxon>Gloeophyllum</taxon>
    </lineage>
</organism>
<dbReference type="PANTHER" id="PTHR28263:SF1">
    <property type="entry name" value="GOLGI TO ER TRAFFIC PROTEIN 2"/>
    <property type="match status" value="1"/>
</dbReference>
<sequence length="332" mass="35660">MSTAAARAAARRKALSERGTDRLAKLTTTARGEDSPVYRPEGTLSSKSLLNPTDNLRNFVGEDSNLPPPIPSSRPAASHRTPSSSASSPPSDPSVWSQEQQMQFMQALMGAGLGSMDPSNQSRPPPSIASPGSSAAQPEDPLAAMMSALTQMNPQAGGQGAVPNPFAMPGAAFQPPPQAPPKPQSRLKKFMPLIHVLATWFLLAYYVFWKEPGAYMTQPTASAVSGNLWQRWADLAWRNAKVGSAAVQFVPFFWAFTTLQVVLHSYRVFSGLDTIQPPMLLSLALPQLPKPLPSVILTGMKYMQIGGAFLDDLAALIFGLGMIVWVATWLSS</sequence>
<dbReference type="AlphaFoldDB" id="S7S5C2"/>
<reference evidence="6 7" key="1">
    <citation type="journal article" date="2012" name="Science">
        <title>The Paleozoic origin of enzymatic lignin decomposition reconstructed from 31 fungal genomes.</title>
        <authorList>
            <person name="Floudas D."/>
            <person name="Binder M."/>
            <person name="Riley R."/>
            <person name="Barry K."/>
            <person name="Blanchette R.A."/>
            <person name="Henrissat B."/>
            <person name="Martinez A.T."/>
            <person name="Otillar R."/>
            <person name="Spatafora J.W."/>
            <person name="Yadav J.S."/>
            <person name="Aerts A."/>
            <person name="Benoit I."/>
            <person name="Boyd A."/>
            <person name="Carlson A."/>
            <person name="Copeland A."/>
            <person name="Coutinho P.M."/>
            <person name="de Vries R.P."/>
            <person name="Ferreira P."/>
            <person name="Findley K."/>
            <person name="Foster B."/>
            <person name="Gaskell J."/>
            <person name="Glotzer D."/>
            <person name="Gorecki P."/>
            <person name="Heitman J."/>
            <person name="Hesse C."/>
            <person name="Hori C."/>
            <person name="Igarashi K."/>
            <person name="Jurgens J.A."/>
            <person name="Kallen N."/>
            <person name="Kersten P."/>
            <person name="Kohler A."/>
            <person name="Kuees U."/>
            <person name="Kumar T.K.A."/>
            <person name="Kuo A."/>
            <person name="LaButti K."/>
            <person name="Larrondo L.F."/>
            <person name="Lindquist E."/>
            <person name="Ling A."/>
            <person name="Lombard V."/>
            <person name="Lucas S."/>
            <person name="Lundell T."/>
            <person name="Martin R."/>
            <person name="McLaughlin D.J."/>
            <person name="Morgenstern I."/>
            <person name="Morin E."/>
            <person name="Murat C."/>
            <person name="Nagy L.G."/>
            <person name="Nolan M."/>
            <person name="Ohm R.A."/>
            <person name="Patyshakuliyeva A."/>
            <person name="Rokas A."/>
            <person name="Ruiz-Duenas F.J."/>
            <person name="Sabat G."/>
            <person name="Salamov A."/>
            <person name="Samejima M."/>
            <person name="Schmutz J."/>
            <person name="Slot J.C."/>
            <person name="St John F."/>
            <person name="Stenlid J."/>
            <person name="Sun H."/>
            <person name="Sun S."/>
            <person name="Syed K."/>
            <person name="Tsang A."/>
            <person name="Wiebenga A."/>
            <person name="Young D."/>
            <person name="Pisabarro A."/>
            <person name="Eastwood D.C."/>
            <person name="Martin F."/>
            <person name="Cullen D."/>
            <person name="Grigoriev I.V."/>
            <person name="Hibbett D.S."/>
        </authorList>
    </citation>
    <scope>NUCLEOTIDE SEQUENCE [LARGE SCALE GENOMIC DNA]</scope>
    <source>
        <strain evidence="6 7">ATCC 11539</strain>
    </source>
</reference>
<dbReference type="GeneID" id="19305428"/>
<feature type="compositionally biased region" description="Polar residues" evidence="4">
    <location>
        <begin position="43"/>
        <end position="56"/>
    </location>
</feature>
<accession>S7S5C2</accession>
<feature type="region of interest" description="Disordered" evidence="4">
    <location>
        <begin position="153"/>
        <end position="184"/>
    </location>
</feature>
<feature type="region of interest" description="Disordered" evidence="4">
    <location>
        <begin position="1"/>
        <end position="97"/>
    </location>
</feature>
<evidence type="ECO:0000256" key="5">
    <source>
        <dbReference type="SAM" id="Phobius"/>
    </source>
</evidence>
<keyword evidence="1 5" id="KW-0812">Transmembrane</keyword>
<dbReference type="EMBL" id="KB469296">
    <property type="protein sequence ID" value="EPQ61164.1"/>
    <property type="molecule type" value="Genomic_DNA"/>
</dbReference>
<evidence type="ECO:0000256" key="2">
    <source>
        <dbReference type="ARBA" id="ARBA00022989"/>
    </source>
</evidence>
<dbReference type="Proteomes" id="UP000030669">
    <property type="component" value="Unassembled WGS sequence"/>
</dbReference>
<dbReference type="Pfam" id="PF08690">
    <property type="entry name" value="GET2"/>
    <property type="match status" value="1"/>
</dbReference>
<protein>
    <recommendedName>
        <fullName evidence="8">GET complex, subunit GET2</fullName>
    </recommendedName>
</protein>
<keyword evidence="2 5" id="KW-1133">Transmembrane helix</keyword>